<dbReference type="EMBL" id="JAJAQI010000001">
    <property type="protein sequence ID" value="MCB4820240.1"/>
    <property type="molecule type" value="Genomic_DNA"/>
</dbReference>
<sequence>MALNPLRTPAPGRAGRLLLRGLLGAALLAALLAAGHALLWRWMGSQLEAGFRDWAAQRRAMGWRVEHAAPARGGWPFAATLALPQFRLEGGGATLPGGMEWQADALVLRLALPRLDRLAVEMPGRHRLRLGALDLPFAADHLLATLPLERDVLPREARLTAERFRLGTPGGAVEALSAELEIETRMTAIEGEPAVALRLAAGDMQLPAAAGAAVGVLGRSVESALLGLVLTGPVPPGRFPAAKAEAWRDGGGTLELRTASLRWGPVAGTATATLTLDEALQPMGAGTLRLAGGGEALQAAAQAGLLSRQAAATGRTVLRLLSRVPAEGGPPLLEVPLVLEEQVLTASRVPLAMLPRWNWPAAPVPPEAGQDPSLPARD</sequence>
<gene>
    <name evidence="1" type="ORF">LHA35_00665</name>
</gene>
<organism evidence="1 2">
    <name type="scientific">Roseicella aerolata</name>
    <dbReference type="NCBI Taxonomy" id="2883479"/>
    <lineage>
        <taxon>Bacteria</taxon>
        <taxon>Pseudomonadati</taxon>
        <taxon>Pseudomonadota</taxon>
        <taxon>Alphaproteobacteria</taxon>
        <taxon>Acetobacterales</taxon>
        <taxon>Roseomonadaceae</taxon>
        <taxon>Roseicella</taxon>
    </lineage>
</organism>
<protein>
    <submittedName>
        <fullName evidence="1">DUF2125 domain-containing protein</fullName>
    </submittedName>
</protein>
<reference evidence="1" key="1">
    <citation type="submission" date="2021-10" db="EMBL/GenBank/DDBJ databases">
        <title>Roseicella aerolatum sp. nov., isolated from aerosols of e-waste dismantling site.</title>
        <authorList>
            <person name="Qin T."/>
        </authorList>
    </citation>
    <scope>NUCLEOTIDE SEQUENCE</scope>
    <source>
        <strain evidence="1">GB24</strain>
    </source>
</reference>
<dbReference type="Proteomes" id="UP001139311">
    <property type="component" value="Unassembled WGS sequence"/>
</dbReference>
<evidence type="ECO:0000313" key="2">
    <source>
        <dbReference type="Proteomes" id="UP001139311"/>
    </source>
</evidence>
<evidence type="ECO:0000313" key="1">
    <source>
        <dbReference type="EMBL" id="MCB4820240.1"/>
    </source>
</evidence>
<dbReference type="Pfam" id="PF09898">
    <property type="entry name" value="DUF2125"/>
    <property type="match status" value="1"/>
</dbReference>
<keyword evidence="2" id="KW-1185">Reference proteome</keyword>
<dbReference type="InterPro" id="IPR018666">
    <property type="entry name" value="DUF2125"/>
</dbReference>
<name>A0A9X1L8F8_9PROT</name>
<dbReference type="AlphaFoldDB" id="A0A9X1L8F8"/>
<proteinExistence type="predicted"/>
<dbReference type="RefSeq" id="WP_226603173.1">
    <property type="nucleotide sequence ID" value="NZ_JAJAQI010000001.1"/>
</dbReference>
<comment type="caution">
    <text evidence="1">The sequence shown here is derived from an EMBL/GenBank/DDBJ whole genome shotgun (WGS) entry which is preliminary data.</text>
</comment>
<accession>A0A9X1L8F8</accession>